<evidence type="ECO:0000256" key="2">
    <source>
        <dbReference type="ARBA" id="ARBA00022679"/>
    </source>
</evidence>
<evidence type="ECO:0000256" key="1">
    <source>
        <dbReference type="ARBA" id="ARBA00005165"/>
    </source>
</evidence>
<dbReference type="GO" id="GO:0004789">
    <property type="term" value="F:thiamine-phosphate diphosphorylase activity"/>
    <property type="evidence" value="ECO:0007669"/>
    <property type="project" value="UniProtKB-EC"/>
</dbReference>
<feature type="binding site" evidence="9">
    <location>
        <position position="80"/>
    </location>
    <ligand>
        <name>4-amino-2-methyl-5-(diphosphooxymethyl)pyrimidine</name>
        <dbReference type="ChEBI" id="CHEBI:57841"/>
    </ligand>
</feature>
<dbReference type="RefSeq" id="WP_295187549.1">
    <property type="nucleotide sequence ID" value="NZ_JAWJZA010000023.1"/>
</dbReference>
<feature type="binding site" evidence="9">
    <location>
        <position position="100"/>
    </location>
    <ligand>
        <name>Mg(2+)</name>
        <dbReference type="ChEBI" id="CHEBI:18420"/>
    </ligand>
</feature>
<evidence type="ECO:0000256" key="3">
    <source>
        <dbReference type="ARBA" id="ARBA00022723"/>
    </source>
</evidence>
<protein>
    <recommendedName>
        <fullName evidence="9">Thiamine-phosphate synthase</fullName>
        <shortName evidence="9">TP synthase</shortName>
        <shortName evidence="9">TPS</shortName>
        <ecNumber evidence="9">2.5.1.3</ecNumber>
    </recommendedName>
    <alternativeName>
        <fullName evidence="9">Thiamine-phosphate pyrophosphorylase</fullName>
        <shortName evidence="9">TMP pyrophosphorylase</shortName>
        <shortName evidence="9">TMP-PPase</shortName>
    </alternativeName>
</protein>
<feature type="binding site" evidence="9">
    <location>
        <begin position="147"/>
        <end position="149"/>
    </location>
    <ligand>
        <name>2-[(2R,5Z)-2-carboxy-4-methylthiazol-5(2H)-ylidene]ethyl phosphate</name>
        <dbReference type="ChEBI" id="CHEBI:62899"/>
    </ligand>
</feature>
<proteinExistence type="inferred from homology"/>
<evidence type="ECO:0000256" key="6">
    <source>
        <dbReference type="ARBA" id="ARBA00047334"/>
    </source>
</evidence>
<dbReference type="SUPFAM" id="SSF51391">
    <property type="entry name" value="Thiamin phosphate synthase"/>
    <property type="match status" value="1"/>
</dbReference>
<comment type="pathway">
    <text evidence="1 9 11">Cofactor biosynthesis; thiamine diphosphate biosynthesis; thiamine phosphate from 4-amino-2-methyl-5-diphosphomethylpyrimidine and 4-methyl-5-(2-phosphoethyl)-thiazole: step 1/1.</text>
</comment>
<dbReference type="Gene3D" id="3.20.20.70">
    <property type="entry name" value="Aldolase class I"/>
    <property type="match status" value="1"/>
</dbReference>
<dbReference type="PANTHER" id="PTHR20857:SF15">
    <property type="entry name" value="THIAMINE-PHOSPHATE SYNTHASE"/>
    <property type="match status" value="1"/>
</dbReference>
<feature type="binding site" evidence="9">
    <location>
        <position position="119"/>
    </location>
    <ligand>
        <name>4-amino-2-methyl-5-(diphosphooxymethyl)pyrimidine</name>
        <dbReference type="ChEBI" id="CHEBI:57841"/>
    </ligand>
</feature>
<feature type="binding site" evidence="9">
    <location>
        <begin position="48"/>
        <end position="52"/>
    </location>
    <ligand>
        <name>4-amino-2-methyl-5-(diphosphooxymethyl)pyrimidine</name>
        <dbReference type="ChEBI" id="CHEBI:57841"/>
    </ligand>
</feature>
<dbReference type="HAMAP" id="MF_00097">
    <property type="entry name" value="TMP_synthase"/>
    <property type="match status" value="1"/>
</dbReference>
<organism evidence="13 14">
    <name type="scientific">Veillonella absiana</name>
    <dbReference type="NCBI Taxonomy" id="3079305"/>
    <lineage>
        <taxon>Bacteria</taxon>
        <taxon>Bacillati</taxon>
        <taxon>Bacillota</taxon>
        <taxon>Negativicutes</taxon>
        <taxon>Veillonellales</taxon>
        <taxon>Veillonellaceae</taxon>
        <taxon>Veillonella</taxon>
    </lineage>
</organism>
<evidence type="ECO:0000313" key="13">
    <source>
        <dbReference type="EMBL" id="MDV5089124.1"/>
    </source>
</evidence>
<dbReference type="NCBIfam" id="TIGR00693">
    <property type="entry name" value="thiE"/>
    <property type="match status" value="1"/>
</dbReference>
<comment type="catalytic activity">
    <reaction evidence="7 9 10">
        <text>2-(2-carboxy-4-methylthiazol-5-yl)ethyl phosphate + 4-amino-2-methyl-5-(diphosphooxymethyl)pyrimidine + 2 H(+) = thiamine phosphate + CO2 + diphosphate</text>
        <dbReference type="Rhea" id="RHEA:47848"/>
        <dbReference type="ChEBI" id="CHEBI:15378"/>
        <dbReference type="ChEBI" id="CHEBI:16526"/>
        <dbReference type="ChEBI" id="CHEBI:33019"/>
        <dbReference type="ChEBI" id="CHEBI:37575"/>
        <dbReference type="ChEBI" id="CHEBI:57841"/>
        <dbReference type="ChEBI" id="CHEBI:62890"/>
        <dbReference type="EC" id="2.5.1.3"/>
    </reaction>
</comment>
<feature type="domain" description="Thiamine phosphate synthase/TenI" evidence="12">
    <location>
        <begin position="18"/>
        <end position="199"/>
    </location>
</feature>
<evidence type="ECO:0000313" key="14">
    <source>
        <dbReference type="Proteomes" id="UP001272515"/>
    </source>
</evidence>
<feature type="binding site" evidence="9">
    <location>
        <begin position="197"/>
        <end position="198"/>
    </location>
    <ligand>
        <name>2-[(2R,5Z)-2-carboxy-4-methylthiazol-5(2H)-ylidene]ethyl phosphate</name>
        <dbReference type="ChEBI" id="CHEBI:62899"/>
    </ligand>
</feature>
<evidence type="ECO:0000256" key="11">
    <source>
        <dbReference type="RuleBase" id="RU004253"/>
    </source>
</evidence>
<evidence type="ECO:0000256" key="7">
    <source>
        <dbReference type="ARBA" id="ARBA00047851"/>
    </source>
</evidence>
<dbReference type="InterPro" id="IPR036206">
    <property type="entry name" value="ThiamineP_synth_sf"/>
</dbReference>
<evidence type="ECO:0000256" key="9">
    <source>
        <dbReference type="HAMAP-Rule" id="MF_00097"/>
    </source>
</evidence>
<comment type="cofactor">
    <cofactor evidence="9">
        <name>Mg(2+)</name>
        <dbReference type="ChEBI" id="CHEBI:18420"/>
    </cofactor>
    <text evidence="9">Binds 1 Mg(2+) ion per subunit.</text>
</comment>
<keyword evidence="14" id="KW-1185">Reference proteome</keyword>
<feature type="binding site" evidence="9">
    <location>
        <position position="177"/>
    </location>
    <ligand>
        <name>2-[(2R,5Z)-2-carboxy-4-methylthiazol-5(2H)-ylidene]ethyl phosphate</name>
        <dbReference type="ChEBI" id="CHEBI:62899"/>
    </ligand>
</feature>
<evidence type="ECO:0000259" key="12">
    <source>
        <dbReference type="Pfam" id="PF02581"/>
    </source>
</evidence>
<keyword evidence="3 9" id="KW-0479">Metal-binding</keyword>
<dbReference type="InterPro" id="IPR022998">
    <property type="entry name" value="ThiamineP_synth_TenI"/>
</dbReference>
<comment type="catalytic activity">
    <reaction evidence="6 9 10">
        <text>4-methyl-5-(2-phosphooxyethyl)-thiazole + 4-amino-2-methyl-5-(diphosphooxymethyl)pyrimidine + H(+) = thiamine phosphate + diphosphate</text>
        <dbReference type="Rhea" id="RHEA:22328"/>
        <dbReference type="ChEBI" id="CHEBI:15378"/>
        <dbReference type="ChEBI" id="CHEBI:33019"/>
        <dbReference type="ChEBI" id="CHEBI:37575"/>
        <dbReference type="ChEBI" id="CHEBI:57841"/>
        <dbReference type="ChEBI" id="CHEBI:58296"/>
        <dbReference type="EC" id="2.5.1.3"/>
    </reaction>
</comment>
<name>A0ABU3ZB31_9FIRM</name>
<dbReference type="CDD" id="cd00564">
    <property type="entry name" value="TMP_TenI"/>
    <property type="match status" value="1"/>
</dbReference>
<keyword evidence="2 9" id="KW-0808">Transferase</keyword>
<evidence type="ECO:0000256" key="5">
    <source>
        <dbReference type="ARBA" id="ARBA00022977"/>
    </source>
</evidence>
<evidence type="ECO:0000256" key="4">
    <source>
        <dbReference type="ARBA" id="ARBA00022842"/>
    </source>
</evidence>
<keyword evidence="5 9" id="KW-0784">Thiamine biosynthesis</keyword>
<dbReference type="EMBL" id="JAWJZB010000013">
    <property type="protein sequence ID" value="MDV5089124.1"/>
    <property type="molecule type" value="Genomic_DNA"/>
</dbReference>
<keyword evidence="4 9" id="KW-0460">Magnesium</keyword>
<dbReference type="InterPro" id="IPR013785">
    <property type="entry name" value="Aldolase_TIM"/>
</dbReference>
<reference evidence="13 14" key="1">
    <citation type="submission" date="2023-10" db="EMBL/GenBank/DDBJ databases">
        <title>Veillonella sp. nov., isolated from a pig farm feces dump.</title>
        <authorList>
            <person name="Chang Y.-H."/>
        </authorList>
    </citation>
    <scope>NUCLEOTIDE SEQUENCE [LARGE SCALE GENOMIC DNA]</scope>
    <source>
        <strain evidence="13 14">YH-vei2233</strain>
    </source>
</reference>
<dbReference type="EC" id="2.5.1.3" evidence="9"/>
<comment type="catalytic activity">
    <reaction evidence="8 9 10">
        <text>2-[(2R,5Z)-2-carboxy-4-methylthiazol-5(2H)-ylidene]ethyl phosphate + 4-amino-2-methyl-5-(diphosphooxymethyl)pyrimidine + 2 H(+) = thiamine phosphate + CO2 + diphosphate</text>
        <dbReference type="Rhea" id="RHEA:47844"/>
        <dbReference type="ChEBI" id="CHEBI:15378"/>
        <dbReference type="ChEBI" id="CHEBI:16526"/>
        <dbReference type="ChEBI" id="CHEBI:33019"/>
        <dbReference type="ChEBI" id="CHEBI:37575"/>
        <dbReference type="ChEBI" id="CHEBI:57841"/>
        <dbReference type="ChEBI" id="CHEBI:62899"/>
        <dbReference type="EC" id="2.5.1.3"/>
    </reaction>
</comment>
<comment type="similarity">
    <text evidence="9 10">Belongs to the thiamine-phosphate synthase family.</text>
</comment>
<dbReference type="Pfam" id="PF02581">
    <property type="entry name" value="TMP-TENI"/>
    <property type="match status" value="1"/>
</dbReference>
<comment type="caution">
    <text evidence="13">The sequence shown here is derived from an EMBL/GenBank/DDBJ whole genome shotgun (WGS) entry which is preliminary data.</text>
</comment>
<dbReference type="InterPro" id="IPR034291">
    <property type="entry name" value="TMP_synthase"/>
</dbReference>
<evidence type="ECO:0000256" key="10">
    <source>
        <dbReference type="RuleBase" id="RU003826"/>
    </source>
</evidence>
<comment type="function">
    <text evidence="9">Condenses 4-methyl-5-(beta-hydroxyethyl)thiazole monophosphate (THZ-P) and 2-methyl-4-amino-5-hydroxymethyl pyrimidine pyrophosphate (HMP-PP) to form thiamine monophosphate (TMP).</text>
</comment>
<feature type="binding site" evidence="9">
    <location>
        <position position="81"/>
    </location>
    <ligand>
        <name>Mg(2+)</name>
        <dbReference type="ChEBI" id="CHEBI:18420"/>
    </ligand>
</feature>
<dbReference type="PANTHER" id="PTHR20857">
    <property type="entry name" value="THIAMINE-PHOSPHATE PYROPHOSPHORYLASE"/>
    <property type="match status" value="1"/>
</dbReference>
<evidence type="ECO:0000256" key="8">
    <source>
        <dbReference type="ARBA" id="ARBA00047883"/>
    </source>
</evidence>
<accession>A0ABU3ZB31</accession>
<feature type="binding site" evidence="9">
    <location>
        <position position="150"/>
    </location>
    <ligand>
        <name>4-amino-2-methyl-5-(diphosphooxymethyl)pyrimidine</name>
        <dbReference type="ChEBI" id="CHEBI:57841"/>
    </ligand>
</feature>
<sequence length="227" mass="25446">MSTHTKHKFLEAFQHVPIYGITSKKDAPHRTVYDIVRDMLESGIRVVQYREKETTGLERYKECLTLRKLTYDYGALLLIDDFVDLALAVKADGVHIGQDDLPPEQVRKLLGPKAIIGLSTHSIEQLERANALVDCIDYIGVGPVFTTKTKPNASAVGLEYVQYARQHSQLPFVAIGGIKTNTIQSVFDAGASIVCVVSELVSARSMEDKIHELMESKHKLMEHTFYE</sequence>
<gene>
    <name evidence="9 13" type="primary">thiE</name>
    <name evidence="13" type="ORF">RVY80_09865</name>
</gene>
<dbReference type="Proteomes" id="UP001272515">
    <property type="component" value="Unassembled WGS sequence"/>
</dbReference>